<evidence type="ECO:0000313" key="13">
    <source>
        <dbReference type="Proteomes" id="UP000557872"/>
    </source>
</evidence>
<evidence type="ECO:0000256" key="1">
    <source>
        <dbReference type="ARBA" id="ARBA00011955"/>
    </source>
</evidence>
<evidence type="ECO:0000256" key="3">
    <source>
        <dbReference type="ARBA" id="ARBA00022630"/>
    </source>
</evidence>
<keyword evidence="4 10" id="KW-0808">Transferase</keyword>
<evidence type="ECO:0000256" key="7">
    <source>
        <dbReference type="ARBA" id="ARBA00022842"/>
    </source>
</evidence>
<reference evidence="12 13" key="1">
    <citation type="submission" date="2020-07" db="EMBL/GenBank/DDBJ databases">
        <title>Roseicoccus Jingziensis gen. nov., sp. nov., isolated from coastal seawater.</title>
        <authorList>
            <person name="Feng X."/>
        </authorList>
    </citation>
    <scope>NUCLEOTIDE SEQUENCE [LARGE SCALE GENOMIC DNA]</scope>
    <source>
        <strain evidence="12 13">N1E253</strain>
    </source>
</reference>
<feature type="binding site" evidence="11">
    <location>
        <position position="298"/>
    </location>
    <ligand>
        <name>Mg(2+)</name>
        <dbReference type="ChEBI" id="CHEBI:18420"/>
    </ligand>
</feature>
<evidence type="ECO:0000256" key="6">
    <source>
        <dbReference type="ARBA" id="ARBA00022827"/>
    </source>
</evidence>
<evidence type="ECO:0000256" key="5">
    <source>
        <dbReference type="ARBA" id="ARBA00022723"/>
    </source>
</evidence>
<dbReference type="EC" id="2.7.1.180" evidence="1 10"/>
<feature type="binding site" evidence="11">
    <location>
        <position position="294"/>
    </location>
    <ligand>
        <name>Mg(2+)</name>
        <dbReference type="ChEBI" id="CHEBI:18420"/>
    </ligand>
</feature>
<dbReference type="PANTHER" id="PTHR30040:SF2">
    <property type="entry name" value="FAD:PROTEIN FMN TRANSFERASE"/>
    <property type="match status" value="1"/>
</dbReference>
<dbReference type="GO" id="GO:0016740">
    <property type="term" value="F:transferase activity"/>
    <property type="evidence" value="ECO:0007669"/>
    <property type="project" value="UniProtKB-UniRule"/>
</dbReference>
<dbReference type="InterPro" id="IPR024932">
    <property type="entry name" value="ApbE"/>
</dbReference>
<dbReference type="SUPFAM" id="SSF143631">
    <property type="entry name" value="ApbE-like"/>
    <property type="match status" value="1"/>
</dbReference>
<sequence>MSPIRFCFALVPLALLFCQCKPTPPTVKAPELQRHNYQQAMMGTKLVITLYTDADNDGKKAATEAFQMASDVNKACSDYDATSELMKLNAAPAHKAARLSPILFEVLQSSIEIARSTNGAYDPTLGHHSYNWRMARKKGTLPTKEAITTAKEASGWQYLQLDTDTHSVTKTKERMRIDLGGIAKGYAATKMLEVLKKHGITRASITAGGEVRLGDPPPGTSGWQVSLKTLDAQHQLSPRTLTLADCAISTSGDLHQSINIDGQRYSHICDPQTGLGLTRRVSATVIHPDSSTADALATALCVQPDLKLADVALLVISEDDHQQLQSRKSAAWNQIIESR</sequence>
<comment type="caution">
    <text evidence="12">The sequence shown here is derived from an EMBL/GenBank/DDBJ whole genome shotgun (WGS) entry which is preliminary data.</text>
</comment>
<dbReference type="PIRSF" id="PIRSF006268">
    <property type="entry name" value="ApbE"/>
    <property type="match status" value="1"/>
</dbReference>
<proteinExistence type="inferred from homology"/>
<protein>
    <recommendedName>
        <fullName evidence="2 10">FAD:protein FMN transferase</fullName>
        <ecNumber evidence="1 10">2.7.1.180</ecNumber>
    </recommendedName>
    <alternativeName>
        <fullName evidence="8 10">Flavin transferase</fullName>
    </alternativeName>
</protein>
<dbReference type="Gene3D" id="3.10.520.10">
    <property type="entry name" value="ApbE-like domains"/>
    <property type="match status" value="1"/>
</dbReference>
<keyword evidence="3 10" id="KW-0285">Flavoprotein</keyword>
<dbReference type="InterPro" id="IPR003374">
    <property type="entry name" value="ApbE-like_sf"/>
</dbReference>
<organism evidence="12 13">
    <name type="scientific">Oceaniferula marina</name>
    <dbReference type="NCBI Taxonomy" id="2748318"/>
    <lineage>
        <taxon>Bacteria</taxon>
        <taxon>Pseudomonadati</taxon>
        <taxon>Verrucomicrobiota</taxon>
        <taxon>Verrucomicrobiia</taxon>
        <taxon>Verrucomicrobiales</taxon>
        <taxon>Verrucomicrobiaceae</taxon>
        <taxon>Oceaniferula</taxon>
    </lineage>
</organism>
<keyword evidence="6 10" id="KW-0274">FAD</keyword>
<gene>
    <name evidence="12" type="ORF">HW115_07190</name>
</gene>
<dbReference type="Proteomes" id="UP000557872">
    <property type="component" value="Unassembled WGS sequence"/>
</dbReference>
<dbReference type="PANTHER" id="PTHR30040">
    <property type="entry name" value="THIAMINE BIOSYNTHESIS LIPOPROTEIN APBE"/>
    <property type="match status" value="1"/>
</dbReference>
<evidence type="ECO:0000256" key="8">
    <source>
        <dbReference type="ARBA" id="ARBA00031306"/>
    </source>
</evidence>
<keyword evidence="7 10" id="KW-0460">Magnesium</keyword>
<comment type="similarity">
    <text evidence="10">Belongs to the ApbE family.</text>
</comment>
<keyword evidence="13" id="KW-1185">Reference proteome</keyword>
<evidence type="ECO:0000256" key="11">
    <source>
        <dbReference type="PIRSR" id="PIRSR006268-2"/>
    </source>
</evidence>
<dbReference type="EMBL" id="JACBAZ010000002">
    <property type="protein sequence ID" value="NWK55390.1"/>
    <property type="molecule type" value="Genomic_DNA"/>
</dbReference>
<keyword evidence="5 10" id="KW-0479">Metal-binding</keyword>
<name>A0A851GKY9_9BACT</name>
<evidence type="ECO:0000313" key="12">
    <source>
        <dbReference type="EMBL" id="NWK55390.1"/>
    </source>
</evidence>
<evidence type="ECO:0000256" key="2">
    <source>
        <dbReference type="ARBA" id="ARBA00016337"/>
    </source>
</evidence>
<dbReference type="RefSeq" id="WP_178931906.1">
    <property type="nucleotide sequence ID" value="NZ_JACBAZ010000002.1"/>
</dbReference>
<comment type="cofactor">
    <cofactor evidence="11">
        <name>Mg(2+)</name>
        <dbReference type="ChEBI" id="CHEBI:18420"/>
    </cofactor>
    <cofactor evidence="11">
        <name>Mn(2+)</name>
        <dbReference type="ChEBI" id="CHEBI:29035"/>
    </cofactor>
    <text evidence="11">Magnesium. Can also use manganese.</text>
</comment>
<evidence type="ECO:0000256" key="4">
    <source>
        <dbReference type="ARBA" id="ARBA00022679"/>
    </source>
</evidence>
<comment type="catalytic activity">
    <reaction evidence="9 10">
        <text>L-threonyl-[protein] + FAD = FMN-L-threonyl-[protein] + AMP + H(+)</text>
        <dbReference type="Rhea" id="RHEA:36847"/>
        <dbReference type="Rhea" id="RHEA-COMP:11060"/>
        <dbReference type="Rhea" id="RHEA-COMP:11061"/>
        <dbReference type="ChEBI" id="CHEBI:15378"/>
        <dbReference type="ChEBI" id="CHEBI:30013"/>
        <dbReference type="ChEBI" id="CHEBI:57692"/>
        <dbReference type="ChEBI" id="CHEBI:74257"/>
        <dbReference type="ChEBI" id="CHEBI:456215"/>
        <dbReference type="EC" id="2.7.1.180"/>
    </reaction>
</comment>
<dbReference type="Pfam" id="PF02424">
    <property type="entry name" value="ApbE"/>
    <property type="match status" value="1"/>
</dbReference>
<evidence type="ECO:0000256" key="9">
    <source>
        <dbReference type="ARBA" id="ARBA00048540"/>
    </source>
</evidence>
<dbReference type="GO" id="GO:0046872">
    <property type="term" value="F:metal ion binding"/>
    <property type="evidence" value="ECO:0007669"/>
    <property type="project" value="UniProtKB-UniRule"/>
</dbReference>
<accession>A0A851GKY9</accession>
<dbReference type="AlphaFoldDB" id="A0A851GKY9"/>
<evidence type="ECO:0000256" key="10">
    <source>
        <dbReference type="PIRNR" id="PIRNR006268"/>
    </source>
</evidence>
<feature type="binding site" evidence="11">
    <location>
        <position position="181"/>
    </location>
    <ligand>
        <name>Mg(2+)</name>
        <dbReference type="ChEBI" id="CHEBI:18420"/>
    </ligand>
</feature>